<dbReference type="Pfam" id="PF12697">
    <property type="entry name" value="Abhydrolase_6"/>
    <property type="match status" value="1"/>
</dbReference>
<dbReference type="InterPro" id="IPR029058">
    <property type="entry name" value="AB_hydrolase_fold"/>
</dbReference>
<dbReference type="PRINTS" id="PR00111">
    <property type="entry name" value="ABHYDROLASE"/>
</dbReference>
<evidence type="ECO:0000313" key="2">
    <source>
        <dbReference type="EMBL" id="SHJ90177.1"/>
    </source>
</evidence>
<sequence length="275" mass="28944">MSEVLSQVLDLPGGAVAWREAGQGPALLLLHGIGGHSGAWSHQLVSLAQRYRVLAWDAPGYGGSEALDEPEPKVADYVNRLESWLDAIDVREWLGVGHSLGAIFLAALAARREPPHRAVLLHPMAGLGGMDAAARESLRAARIAELTALGPRVFAERRADAVLGRGTPSARVERAITVMAEAPVAGYLAAWEALCGADIFPLLDRLGSPTLVISGEEDAGSPPALGQRMAEALLRGESVVMPGVGHYAPIEAPEALDPILLAWLGGPAEPNLRKN</sequence>
<evidence type="ECO:0000313" key="3">
    <source>
        <dbReference type="Proteomes" id="UP000184387"/>
    </source>
</evidence>
<protein>
    <submittedName>
        <fullName evidence="2">Pimeloyl-ACP methyl ester carboxylesterase</fullName>
    </submittedName>
</protein>
<dbReference type="InterPro" id="IPR050266">
    <property type="entry name" value="AB_hydrolase_sf"/>
</dbReference>
<gene>
    <name evidence="2" type="ORF">SAMN02745194_03689</name>
</gene>
<keyword evidence="3" id="KW-1185">Reference proteome</keyword>
<dbReference type="PANTHER" id="PTHR43798">
    <property type="entry name" value="MONOACYLGLYCEROL LIPASE"/>
    <property type="match status" value="1"/>
</dbReference>
<dbReference type="OrthoDB" id="9801400at2"/>
<dbReference type="EMBL" id="FQZF01000024">
    <property type="protein sequence ID" value="SHJ90177.1"/>
    <property type="molecule type" value="Genomic_DNA"/>
</dbReference>
<dbReference type="InterPro" id="IPR000073">
    <property type="entry name" value="AB_hydrolase_1"/>
</dbReference>
<organism evidence="2 3">
    <name type="scientific">Muricoccus roseus</name>
    <dbReference type="NCBI Taxonomy" id="198092"/>
    <lineage>
        <taxon>Bacteria</taxon>
        <taxon>Pseudomonadati</taxon>
        <taxon>Pseudomonadota</taxon>
        <taxon>Alphaproteobacteria</taxon>
        <taxon>Acetobacterales</taxon>
        <taxon>Roseomonadaceae</taxon>
        <taxon>Muricoccus</taxon>
    </lineage>
</organism>
<dbReference type="STRING" id="198092.SAMN02745194_03689"/>
<proteinExistence type="predicted"/>
<dbReference type="Proteomes" id="UP000184387">
    <property type="component" value="Unassembled WGS sequence"/>
</dbReference>
<dbReference type="Gene3D" id="3.40.50.1820">
    <property type="entry name" value="alpha/beta hydrolase"/>
    <property type="match status" value="1"/>
</dbReference>
<feature type="domain" description="AB hydrolase-1" evidence="1">
    <location>
        <begin position="27"/>
        <end position="256"/>
    </location>
</feature>
<evidence type="ECO:0000259" key="1">
    <source>
        <dbReference type="Pfam" id="PF12697"/>
    </source>
</evidence>
<accession>A0A1M6N3B1</accession>
<dbReference type="AlphaFoldDB" id="A0A1M6N3B1"/>
<dbReference type="RefSeq" id="WP_073137420.1">
    <property type="nucleotide sequence ID" value="NZ_FQZF01000024.1"/>
</dbReference>
<dbReference type="SUPFAM" id="SSF53474">
    <property type="entry name" value="alpha/beta-Hydrolases"/>
    <property type="match status" value="1"/>
</dbReference>
<reference evidence="2 3" key="1">
    <citation type="submission" date="2016-11" db="EMBL/GenBank/DDBJ databases">
        <authorList>
            <person name="Jaros S."/>
            <person name="Januszkiewicz K."/>
            <person name="Wedrychowicz H."/>
        </authorList>
    </citation>
    <scope>NUCLEOTIDE SEQUENCE [LARGE SCALE GENOMIC DNA]</scope>
    <source>
        <strain evidence="2 3">DSM 14916</strain>
    </source>
</reference>
<name>A0A1M6N3B1_9PROT</name>